<evidence type="ECO:0000313" key="10">
    <source>
        <dbReference type="Proteomes" id="UP000653454"/>
    </source>
</evidence>
<keyword evidence="4 8" id="KW-0812">Transmembrane</keyword>
<proteinExistence type="inferred from homology"/>
<dbReference type="Proteomes" id="UP000653454">
    <property type="component" value="Unassembled WGS sequence"/>
</dbReference>
<evidence type="ECO:0000256" key="2">
    <source>
        <dbReference type="ARBA" id="ARBA00006459"/>
    </source>
</evidence>
<dbReference type="InterPro" id="IPR000175">
    <property type="entry name" value="Na/ntran_symport"/>
</dbReference>
<evidence type="ECO:0000256" key="3">
    <source>
        <dbReference type="ARBA" id="ARBA00022448"/>
    </source>
</evidence>
<dbReference type="AlphaFoldDB" id="A0A8S4FED7"/>
<dbReference type="GO" id="GO:0005335">
    <property type="term" value="F:serotonin:sodium:chloride symporter activity"/>
    <property type="evidence" value="ECO:0007669"/>
    <property type="project" value="TreeGrafter"/>
</dbReference>
<dbReference type="GO" id="GO:0098793">
    <property type="term" value="C:presynapse"/>
    <property type="evidence" value="ECO:0007669"/>
    <property type="project" value="GOC"/>
</dbReference>
<keyword evidence="3" id="KW-0813">Transport</keyword>
<dbReference type="EMBL" id="CAJHNJ030000031">
    <property type="protein sequence ID" value="CAG9125769.1"/>
    <property type="molecule type" value="Genomic_DNA"/>
</dbReference>
<comment type="similarity">
    <text evidence="2">Belongs to the sodium:neurotransmitter symporter (SNF) (TC 2.A.22) family.</text>
</comment>
<dbReference type="GO" id="GO:0051378">
    <property type="term" value="F:serotonin binding"/>
    <property type="evidence" value="ECO:0007669"/>
    <property type="project" value="TreeGrafter"/>
</dbReference>
<dbReference type="PANTHER" id="PTHR11616:SF279">
    <property type="entry name" value="SODIUM-DEPENDENT SEROTONIN TRANSPORTER"/>
    <property type="match status" value="1"/>
</dbReference>
<dbReference type="GO" id="GO:0006865">
    <property type="term" value="P:amino acid transport"/>
    <property type="evidence" value="ECO:0007669"/>
    <property type="project" value="TreeGrafter"/>
</dbReference>
<name>A0A8S4FED7_PLUXY</name>
<sequence>MGKLLQNTSASDPAPFVHIFVKAASLNGGAPFVHLYLTVCSSAGAFLIPYCVMLVFGGLPLFFMELALGQFHRCGCLTLWKRICPALKAVVSRRSDGGSDRCRGSLRTRRVEPRRNTVCEAKSPFYSYLLFVSRI</sequence>
<keyword evidence="7 8" id="KW-0472">Membrane</keyword>
<dbReference type="GO" id="GO:0043005">
    <property type="term" value="C:neuron projection"/>
    <property type="evidence" value="ECO:0007669"/>
    <property type="project" value="TreeGrafter"/>
</dbReference>
<organism evidence="9 10">
    <name type="scientific">Plutella xylostella</name>
    <name type="common">Diamondback moth</name>
    <name type="synonym">Plutella maculipennis</name>
    <dbReference type="NCBI Taxonomy" id="51655"/>
    <lineage>
        <taxon>Eukaryota</taxon>
        <taxon>Metazoa</taxon>
        <taxon>Ecdysozoa</taxon>
        <taxon>Arthropoda</taxon>
        <taxon>Hexapoda</taxon>
        <taxon>Insecta</taxon>
        <taxon>Pterygota</taxon>
        <taxon>Neoptera</taxon>
        <taxon>Endopterygota</taxon>
        <taxon>Lepidoptera</taxon>
        <taxon>Glossata</taxon>
        <taxon>Ditrysia</taxon>
        <taxon>Yponomeutoidea</taxon>
        <taxon>Plutellidae</taxon>
        <taxon>Plutella</taxon>
    </lineage>
</organism>
<feature type="transmembrane region" description="Helical" evidence="8">
    <location>
        <begin position="35"/>
        <end position="63"/>
    </location>
</feature>
<evidence type="ECO:0000256" key="1">
    <source>
        <dbReference type="ARBA" id="ARBA00004141"/>
    </source>
</evidence>
<protein>
    <submittedName>
        <fullName evidence="9">(diamondback moth) hypothetical protein</fullName>
    </submittedName>
</protein>
<comment type="subcellular location">
    <subcellularLocation>
        <location evidence="1">Membrane</location>
        <topology evidence="1">Multi-pass membrane protein</topology>
    </subcellularLocation>
</comment>
<dbReference type="Pfam" id="PF00209">
    <property type="entry name" value="SNF"/>
    <property type="match status" value="1"/>
</dbReference>
<dbReference type="PROSITE" id="PS50267">
    <property type="entry name" value="NA_NEUROTRAN_SYMP_3"/>
    <property type="match status" value="1"/>
</dbReference>
<evidence type="ECO:0000256" key="6">
    <source>
        <dbReference type="ARBA" id="ARBA00022989"/>
    </source>
</evidence>
<dbReference type="GO" id="GO:0005886">
    <property type="term" value="C:plasma membrane"/>
    <property type="evidence" value="ECO:0007669"/>
    <property type="project" value="TreeGrafter"/>
</dbReference>
<dbReference type="InterPro" id="IPR037272">
    <property type="entry name" value="SNS_sf"/>
</dbReference>
<keyword evidence="10" id="KW-1185">Reference proteome</keyword>
<keyword evidence="6 8" id="KW-1133">Transmembrane helix</keyword>
<evidence type="ECO:0000256" key="7">
    <source>
        <dbReference type="ARBA" id="ARBA00023136"/>
    </source>
</evidence>
<reference evidence="9" key="1">
    <citation type="submission" date="2020-11" db="EMBL/GenBank/DDBJ databases">
        <authorList>
            <person name="Whiteford S."/>
        </authorList>
    </citation>
    <scope>NUCLEOTIDE SEQUENCE</scope>
</reference>
<dbReference type="SUPFAM" id="SSF161070">
    <property type="entry name" value="SNF-like"/>
    <property type="match status" value="1"/>
</dbReference>
<evidence type="ECO:0000256" key="5">
    <source>
        <dbReference type="ARBA" id="ARBA00022847"/>
    </source>
</evidence>
<evidence type="ECO:0000256" key="8">
    <source>
        <dbReference type="SAM" id="Phobius"/>
    </source>
</evidence>
<dbReference type="PANTHER" id="PTHR11616">
    <property type="entry name" value="SODIUM/CHLORIDE DEPENDENT TRANSPORTER"/>
    <property type="match status" value="1"/>
</dbReference>
<accession>A0A8S4FED7</accession>
<keyword evidence="5" id="KW-0769">Symport</keyword>
<evidence type="ECO:0000256" key="4">
    <source>
        <dbReference type="ARBA" id="ARBA00022692"/>
    </source>
</evidence>
<evidence type="ECO:0000313" key="9">
    <source>
        <dbReference type="EMBL" id="CAG9125769.1"/>
    </source>
</evidence>
<comment type="caution">
    <text evidence="9">The sequence shown here is derived from an EMBL/GenBank/DDBJ whole genome shotgun (WGS) entry which is preliminary data.</text>
</comment>
<gene>
    <name evidence="9" type="ORF">PLXY2_LOCUS8462</name>
</gene>